<dbReference type="GO" id="GO:0006826">
    <property type="term" value="P:iron ion transport"/>
    <property type="evidence" value="ECO:0007669"/>
    <property type="project" value="UniProtKB-KW"/>
</dbReference>
<dbReference type="GO" id="GO:0005886">
    <property type="term" value="C:plasma membrane"/>
    <property type="evidence" value="ECO:0007669"/>
    <property type="project" value="UniProtKB-SubCell"/>
</dbReference>
<dbReference type="InterPro" id="IPR003439">
    <property type="entry name" value="ABC_transporter-like_ATP-bd"/>
</dbReference>
<evidence type="ECO:0000256" key="2">
    <source>
        <dbReference type="ARBA" id="ARBA00022448"/>
    </source>
</evidence>
<dbReference type="PANTHER" id="PTHR42771">
    <property type="entry name" value="IRON(3+)-HYDROXAMATE IMPORT ATP-BINDING PROTEIN FHUC"/>
    <property type="match status" value="1"/>
</dbReference>
<sequence length="285" mass="31028">MTTSTSTAARLRADSVTVGYGEDPVVRDLSLTIADGRVTTIVGPNGCGKSTLLRTMSRLLKPTGGTVLLDGEPIQDIHTRDVARRMALLPQSPIAPEGLLVRDLVARGRHPHQRWFSQWSPDDERIVDLALEMTDTTHLRDRPLDQLSGGQRQRAWIAMTLAQDTDLLLLDEPTTYLDLAHQVEVLDLVTKLNRERGRTVVMVLHDLNLAARYSDAIVVMKDGVVAREGTPGEVFTPALLAATFGLDADVLPDPRTGLPIIVPTSSATAVEAIVERKELVDAPGL</sequence>
<keyword evidence="4" id="KW-0410">Iron transport</keyword>
<keyword evidence="6 11" id="KW-0067">ATP-binding</keyword>
<dbReference type="InterPro" id="IPR051535">
    <property type="entry name" value="Siderophore_ABC-ATPase"/>
</dbReference>
<evidence type="ECO:0000256" key="5">
    <source>
        <dbReference type="ARBA" id="ARBA00022741"/>
    </source>
</evidence>
<evidence type="ECO:0000256" key="3">
    <source>
        <dbReference type="ARBA" id="ARBA00022475"/>
    </source>
</evidence>
<gene>
    <name evidence="11" type="ORF">FHU40_000488</name>
</gene>
<dbReference type="RefSeq" id="WP_183590691.1">
    <property type="nucleotide sequence ID" value="NZ_JACHWR010000001.1"/>
</dbReference>
<dbReference type="PANTHER" id="PTHR42771:SF2">
    <property type="entry name" value="IRON(3+)-HYDROXAMATE IMPORT ATP-BINDING PROTEIN FHUC"/>
    <property type="match status" value="1"/>
</dbReference>
<evidence type="ECO:0000259" key="10">
    <source>
        <dbReference type="PROSITE" id="PS50893"/>
    </source>
</evidence>
<keyword evidence="12" id="KW-1185">Reference proteome</keyword>
<comment type="subcellular location">
    <subcellularLocation>
        <location evidence="1">Cell membrane</location>
        <topology evidence="1">Peripheral membrane protein</topology>
    </subcellularLocation>
</comment>
<evidence type="ECO:0000313" key="12">
    <source>
        <dbReference type="Proteomes" id="UP000589626"/>
    </source>
</evidence>
<dbReference type="EMBL" id="JACHWR010000001">
    <property type="protein sequence ID" value="MBB3040687.1"/>
    <property type="molecule type" value="Genomic_DNA"/>
</dbReference>
<reference evidence="11 12" key="1">
    <citation type="submission" date="2020-08" db="EMBL/GenBank/DDBJ databases">
        <title>Sequencing the genomes of 1000 actinobacteria strains.</title>
        <authorList>
            <person name="Klenk H.-P."/>
        </authorList>
    </citation>
    <scope>NUCLEOTIDE SEQUENCE [LARGE SCALE GENOMIC DNA]</scope>
    <source>
        <strain evidence="11 12">DSM 105498</strain>
    </source>
</reference>
<keyword evidence="7" id="KW-0408">Iron</keyword>
<feature type="domain" description="ABC transporter" evidence="10">
    <location>
        <begin position="11"/>
        <end position="247"/>
    </location>
</feature>
<dbReference type="CDD" id="cd03214">
    <property type="entry name" value="ABC_Iron-Siderophores_B12_Hemin"/>
    <property type="match status" value="1"/>
</dbReference>
<dbReference type="SUPFAM" id="SSF52540">
    <property type="entry name" value="P-loop containing nucleoside triphosphate hydrolases"/>
    <property type="match status" value="1"/>
</dbReference>
<dbReference type="SMART" id="SM00382">
    <property type="entry name" value="AAA"/>
    <property type="match status" value="1"/>
</dbReference>
<organism evidence="11 12">
    <name type="scientific">Nocardioides soli</name>
    <dbReference type="NCBI Taxonomy" id="1036020"/>
    <lineage>
        <taxon>Bacteria</taxon>
        <taxon>Bacillati</taxon>
        <taxon>Actinomycetota</taxon>
        <taxon>Actinomycetes</taxon>
        <taxon>Propionibacteriales</taxon>
        <taxon>Nocardioidaceae</taxon>
        <taxon>Nocardioides</taxon>
    </lineage>
</organism>
<evidence type="ECO:0000256" key="9">
    <source>
        <dbReference type="ARBA" id="ARBA00023136"/>
    </source>
</evidence>
<protein>
    <submittedName>
        <fullName evidence="11">Iron complex transport system ATP-binding protein</fullName>
    </submittedName>
</protein>
<evidence type="ECO:0000256" key="7">
    <source>
        <dbReference type="ARBA" id="ARBA00023004"/>
    </source>
</evidence>
<keyword evidence="8" id="KW-0406">Ion transport</keyword>
<accession>A0A7W4VRX3</accession>
<dbReference type="GO" id="GO:0005524">
    <property type="term" value="F:ATP binding"/>
    <property type="evidence" value="ECO:0007669"/>
    <property type="project" value="UniProtKB-KW"/>
</dbReference>
<dbReference type="PROSITE" id="PS50893">
    <property type="entry name" value="ABC_TRANSPORTER_2"/>
    <property type="match status" value="1"/>
</dbReference>
<comment type="caution">
    <text evidence="11">The sequence shown here is derived from an EMBL/GenBank/DDBJ whole genome shotgun (WGS) entry which is preliminary data.</text>
</comment>
<name>A0A7W4VRX3_9ACTN</name>
<dbReference type="FunFam" id="3.40.50.300:FF:000134">
    <property type="entry name" value="Iron-enterobactin ABC transporter ATP-binding protein"/>
    <property type="match status" value="1"/>
</dbReference>
<evidence type="ECO:0000313" key="11">
    <source>
        <dbReference type="EMBL" id="MBB3040687.1"/>
    </source>
</evidence>
<dbReference type="AlphaFoldDB" id="A0A7W4VRX3"/>
<evidence type="ECO:0000256" key="1">
    <source>
        <dbReference type="ARBA" id="ARBA00004202"/>
    </source>
</evidence>
<dbReference type="PROSITE" id="PS00211">
    <property type="entry name" value="ABC_TRANSPORTER_1"/>
    <property type="match status" value="1"/>
</dbReference>
<dbReference type="GO" id="GO:0016887">
    <property type="term" value="F:ATP hydrolysis activity"/>
    <property type="evidence" value="ECO:0007669"/>
    <property type="project" value="InterPro"/>
</dbReference>
<dbReference type="Proteomes" id="UP000589626">
    <property type="component" value="Unassembled WGS sequence"/>
</dbReference>
<proteinExistence type="predicted"/>
<evidence type="ECO:0000256" key="4">
    <source>
        <dbReference type="ARBA" id="ARBA00022496"/>
    </source>
</evidence>
<evidence type="ECO:0000256" key="6">
    <source>
        <dbReference type="ARBA" id="ARBA00022840"/>
    </source>
</evidence>
<dbReference type="Pfam" id="PF00005">
    <property type="entry name" value="ABC_tran"/>
    <property type="match status" value="1"/>
</dbReference>
<keyword evidence="3" id="KW-1003">Cell membrane</keyword>
<dbReference type="InterPro" id="IPR017871">
    <property type="entry name" value="ABC_transporter-like_CS"/>
</dbReference>
<dbReference type="Gene3D" id="3.40.50.300">
    <property type="entry name" value="P-loop containing nucleotide triphosphate hydrolases"/>
    <property type="match status" value="1"/>
</dbReference>
<keyword evidence="5" id="KW-0547">Nucleotide-binding</keyword>
<dbReference type="InterPro" id="IPR027417">
    <property type="entry name" value="P-loop_NTPase"/>
</dbReference>
<dbReference type="InterPro" id="IPR003593">
    <property type="entry name" value="AAA+_ATPase"/>
</dbReference>
<evidence type="ECO:0000256" key="8">
    <source>
        <dbReference type="ARBA" id="ARBA00023065"/>
    </source>
</evidence>
<keyword evidence="2" id="KW-0813">Transport</keyword>
<keyword evidence="9" id="KW-0472">Membrane</keyword>